<reference evidence="1" key="1">
    <citation type="submission" date="2023-06" db="EMBL/GenBank/DDBJ databases">
        <authorList>
            <consortium name="Lawrence Berkeley National Laboratory"/>
            <person name="Ahrendt S."/>
            <person name="Sahu N."/>
            <person name="Indic B."/>
            <person name="Wong-Bajracharya J."/>
            <person name="Merenyi Z."/>
            <person name="Ke H.-M."/>
            <person name="Monk M."/>
            <person name="Kocsube S."/>
            <person name="Drula E."/>
            <person name="Lipzen A."/>
            <person name="Balint B."/>
            <person name="Henrissat B."/>
            <person name="Andreopoulos B."/>
            <person name="Martin F.M."/>
            <person name="Harder C.B."/>
            <person name="Rigling D."/>
            <person name="Ford K.L."/>
            <person name="Foster G.D."/>
            <person name="Pangilinan J."/>
            <person name="Papanicolaou A."/>
            <person name="Barry K."/>
            <person name="LaButti K."/>
            <person name="Viragh M."/>
            <person name="Koriabine M."/>
            <person name="Yan M."/>
            <person name="Riley R."/>
            <person name="Champramary S."/>
            <person name="Plett K.L."/>
            <person name="Tsai I.J."/>
            <person name="Slot J."/>
            <person name="Sipos G."/>
            <person name="Plett J."/>
            <person name="Nagy L.G."/>
            <person name="Grigoriev I.V."/>
        </authorList>
    </citation>
    <scope>NUCLEOTIDE SEQUENCE</scope>
    <source>
        <strain evidence="1">CCBAS 213</strain>
    </source>
</reference>
<dbReference type="Proteomes" id="UP001175211">
    <property type="component" value="Unassembled WGS sequence"/>
</dbReference>
<gene>
    <name evidence="1" type="ORF">EV420DRAFT_23028</name>
</gene>
<organism evidence="1 2">
    <name type="scientific">Armillaria tabescens</name>
    <name type="common">Ringless honey mushroom</name>
    <name type="synonym">Agaricus tabescens</name>
    <dbReference type="NCBI Taxonomy" id="1929756"/>
    <lineage>
        <taxon>Eukaryota</taxon>
        <taxon>Fungi</taxon>
        <taxon>Dikarya</taxon>
        <taxon>Basidiomycota</taxon>
        <taxon>Agaricomycotina</taxon>
        <taxon>Agaricomycetes</taxon>
        <taxon>Agaricomycetidae</taxon>
        <taxon>Agaricales</taxon>
        <taxon>Marasmiineae</taxon>
        <taxon>Physalacriaceae</taxon>
        <taxon>Desarmillaria</taxon>
    </lineage>
</organism>
<comment type="caution">
    <text evidence="1">The sequence shown here is derived from an EMBL/GenBank/DDBJ whole genome shotgun (WGS) entry which is preliminary data.</text>
</comment>
<dbReference type="EMBL" id="JAUEPS010000001">
    <property type="protein sequence ID" value="KAK0469310.1"/>
    <property type="molecule type" value="Genomic_DNA"/>
</dbReference>
<accession>A0AA39NPH0</accession>
<dbReference type="GeneID" id="85364860"/>
<protein>
    <submittedName>
        <fullName evidence="1">Uncharacterized protein</fullName>
    </submittedName>
</protein>
<evidence type="ECO:0000313" key="1">
    <source>
        <dbReference type="EMBL" id="KAK0469310.1"/>
    </source>
</evidence>
<sequence>MVNEIKRILAAVQAAQDTAAFYARTPYDIPSVLKERVEVVPALEYDRPNTIDDEFKPQPSEPLNWSETMLRRFHYQVSPIRDYTRSLALQFRLLRTSGPDDSVATSVQLDIEYGDTKSEAFVCCWENPTRASDGERRMVGRMIYSRIYSGVDGGSETLTPITFLELLLGEEVWKAVNEFNITLRGAETTLEDVIAEKTQRTVVVVEDT</sequence>
<evidence type="ECO:0000313" key="2">
    <source>
        <dbReference type="Proteomes" id="UP001175211"/>
    </source>
</evidence>
<name>A0AA39NPH0_ARMTA</name>
<proteinExistence type="predicted"/>
<keyword evidence="2" id="KW-1185">Reference proteome</keyword>
<dbReference type="AlphaFoldDB" id="A0AA39NPH0"/>
<dbReference type="RefSeq" id="XP_060339103.1">
    <property type="nucleotide sequence ID" value="XM_060481312.1"/>
</dbReference>